<keyword evidence="1" id="KW-1133">Transmembrane helix</keyword>
<comment type="caution">
    <text evidence="2">The sequence shown here is derived from an EMBL/GenBank/DDBJ whole genome shotgun (WGS) entry which is preliminary data.</text>
</comment>
<gene>
    <name evidence="2" type="ORF">FHR20_003501</name>
</gene>
<keyword evidence="1" id="KW-0812">Transmembrane</keyword>
<dbReference type="Proteomes" id="UP000564677">
    <property type="component" value="Unassembled WGS sequence"/>
</dbReference>
<protein>
    <submittedName>
        <fullName evidence="2">Putative membrane protein</fullName>
    </submittedName>
</protein>
<feature type="transmembrane region" description="Helical" evidence="1">
    <location>
        <begin position="41"/>
        <end position="60"/>
    </location>
</feature>
<evidence type="ECO:0000256" key="1">
    <source>
        <dbReference type="SAM" id="Phobius"/>
    </source>
</evidence>
<reference evidence="2 3" key="1">
    <citation type="submission" date="2020-03" db="EMBL/GenBank/DDBJ databases">
        <title>Genomic Encyclopedia of Type Strains, Phase IV (KMG-IV): sequencing the most valuable type-strain genomes for metagenomic binning, comparative biology and taxonomic classification.</title>
        <authorList>
            <person name="Goeker M."/>
        </authorList>
    </citation>
    <scope>NUCLEOTIDE SEQUENCE [LARGE SCALE GENOMIC DNA]</scope>
    <source>
        <strain evidence="2 3">DSM 4733</strain>
    </source>
</reference>
<dbReference type="AlphaFoldDB" id="A0A7X5V256"/>
<dbReference type="InterPro" id="IPR008407">
    <property type="entry name" value="Brnchd-chn_aa_trnsp_AzlD"/>
</dbReference>
<dbReference type="RefSeq" id="WP_422051071.1">
    <property type="nucleotide sequence ID" value="NZ_OZ245866.1"/>
</dbReference>
<feature type="transmembrane region" description="Helical" evidence="1">
    <location>
        <begin position="6"/>
        <end position="29"/>
    </location>
</feature>
<keyword evidence="1" id="KW-0472">Membrane</keyword>
<dbReference type="EMBL" id="JAASQV010000003">
    <property type="protein sequence ID" value="NIJ66528.1"/>
    <property type="molecule type" value="Genomic_DNA"/>
</dbReference>
<sequence length="101" mass="10368">MMPDPATLGAILLMAIVTYATRIGGYLLLGDRILSPRMTAVMDAAPGCVLVSVIAPAFAAGRSADLIALVATLFAATRLPLLPTVLIGVASAAMLRFMLPA</sequence>
<keyword evidence="3" id="KW-1185">Reference proteome</keyword>
<dbReference type="Pfam" id="PF05437">
    <property type="entry name" value="AzlD"/>
    <property type="match status" value="1"/>
</dbReference>
<name>A0A7X5V256_9SPHN</name>
<evidence type="ECO:0000313" key="2">
    <source>
        <dbReference type="EMBL" id="NIJ66528.1"/>
    </source>
</evidence>
<organism evidence="2 3">
    <name type="scientific">Sphingomonas leidyi</name>
    <dbReference type="NCBI Taxonomy" id="68569"/>
    <lineage>
        <taxon>Bacteria</taxon>
        <taxon>Pseudomonadati</taxon>
        <taxon>Pseudomonadota</taxon>
        <taxon>Alphaproteobacteria</taxon>
        <taxon>Sphingomonadales</taxon>
        <taxon>Sphingomonadaceae</taxon>
        <taxon>Sphingomonas</taxon>
    </lineage>
</organism>
<proteinExistence type="predicted"/>
<accession>A0A7X5V256</accession>
<evidence type="ECO:0000313" key="3">
    <source>
        <dbReference type="Proteomes" id="UP000564677"/>
    </source>
</evidence>
<feature type="transmembrane region" description="Helical" evidence="1">
    <location>
        <begin position="66"/>
        <end position="95"/>
    </location>
</feature>